<comment type="similarity">
    <text evidence="2">Belongs to the peptidase M13 family.</text>
</comment>
<dbReference type="Gene3D" id="3.40.390.10">
    <property type="entry name" value="Collagenase (Catalytic Domain)"/>
    <property type="match status" value="1"/>
</dbReference>
<keyword evidence="5" id="KW-0378">Hydrolase</keyword>
<dbReference type="PRINTS" id="PR00786">
    <property type="entry name" value="NEPRILYSIN"/>
</dbReference>
<dbReference type="Proteomes" id="UP000190852">
    <property type="component" value="Unassembled WGS sequence"/>
</dbReference>
<dbReference type="Pfam" id="PF05649">
    <property type="entry name" value="Peptidase_M13_N"/>
    <property type="match status" value="1"/>
</dbReference>
<dbReference type="Pfam" id="PF01431">
    <property type="entry name" value="Peptidase_M13"/>
    <property type="match status" value="1"/>
</dbReference>
<name>A0A1T4ZVZ9_9BACT</name>
<dbReference type="PANTHER" id="PTHR11733">
    <property type="entry name" value="ZINC METALLOPROTEASE FAMILY M13 NEPRILYSIN-RELATED"/>
    <property type="match status" value="1"/>
</dbReference>
<dbReference type="PROSITE" id="PS51257">
    <property type="entry name" value="PROKAR_LIPOPROTEIN"/>
    <property type="match status" value="1"/>
</dbReference>
<dbReference type="InterPro" id="IPR000718">
    <property type="entry name" value="Peptidase_M13"/>
</dbReference>
<feature type="domain" description="Peptidase M13 N-terminal" evidence="9">
    <location>
        <begin position="44"/>
        <end position="421"/>
    </location>
</feature>
<evidence type="ECO:0000256" key="7">
    <source>
        <dbReference type="ARBA" id="ARBA00023049"/>
    </source>
</evidence>
<comment type="cofactor">
    <cofactor evidence="1">
        <name>Zn(2+)</name>
        <dbReference type="ChEBI" id="CHEBI:29105"/>
    </cofactor>
</comment>
<dbReference type="AlphaFoldDB" id="A0A1T4ZVZ9"/>
<organism evidence="10 11">
    <name type="scientific">Parabacteroides chartae</name>
    <dbReference type="NCBI Taxonomy" id="1037355"/>
    <lineage>
        <taxon>Bacteria</taxon>
        <taxon>Pseudomonadati</taxon>
        <taxon>Bacteroidota</taxon>
        <taxon>Bacteroidia</taxon>
        <taxon>Bacteroidales</taxon>
        <taxon>Tannerellaceae</taxon>
        <taxon>Parabacteroides</taxon>
    </lineage>
</organism>
<dbReference type="InterPro" id="IPR042089">
    <property type="entry name" value="Peptidase_M13_dom_2"/>
</dbReference>
<evidence type="ECO:0000313" key="11">
    <source>
        <dbReference type="Proteomes" id="UP000190852"/>
    </source>
</evidence>
<evidence type="ECO:0000256" key="4">
    <source>
        <dbReference type="ARBA" id="ARBA00022723"/>
    </source>
</evidence>
<accession>A0A1T4ZVZ9</accession>
<keyword evidence="6" id="KW-0862">Zinc</keyword>
<dbReference type="InterPro" id="IPR024079">
    <property type="entry name" value="MetalloPept_cat_dom_sf"/>
</dbReference>
<evidence type="ECO:0000256" key="1">
    <source>
        <dbReference type="ARBA" id="ARBA00001947"/>
    </source>
</evidence>
<dbReference type="PANTHER" id="PTHR11733:SF167">
    <property type="entry name" value="FI17812P1-RELATED"/>
    <property type="match status" value="1"/>
</dbReference>
<evidence type="ECO:0000256" key="5">
    <source>
        <dbReference type="ARBA" id="ARBA00022801"/>
    </source>
</evidence>
<dbReference type="GO" id="GO:0004222">
    <property type="term" value="F:metalloendopeptidase activity"/>
    <property type="evidence" value="ECO:0007669"/>
    <property type="project" value="InterPro"/>
</dbReference>
<evidence type="ECO:0000259" key="9">
    <source>
        <dbReference type="Pfam" id="PF05649"/>
    </source>
</evidence>
<dbReference type="GO" id="GO:0046872">
    <property type="term" value="F:metal ion binding"/>
    <property type="evidence" value="ECO:0007669"/>
    <property type="project" value="UniProtKB-KW"/>
</dbReference>
<evidence type="ECO:0000259" key="8">
    <source>
        <dbReference type="Pfam" id="PF01431"/>
    </source>
</evidence>
<evidence type="ECO:0000313" key="10">
    <source>
        <dbReference type="EMBL" id="SKB26777.1"/>
    </source>
</evidence>
<gene>
    <name evidence="10" type="ORF">SAMN05660349_00183</name>
</gene>
<dbReference type="GO" id="GO:0016485">
    <property type="term" value="P:protein processing"/>
    <property type="evidence" value="ECO:0007669"/>
    <property type="project" value="TreeGrafter"/>
</dbReference>
<dbReference type="InterPro" id="IPR018497">
    <property type="entry name" value="Peptidase_M13_C"/>
</dbReference>
<evidence type="ECO:0000256" key="6">
    <source>
        <dbReference type="ARBA" id="ARBA00022833"/>
    </source>
</evidence>
<dbReference type="CDD" id="cd08662">
    <property type="entry name" value="M13"/>
    <property type="match status" value="1"/>
</dbReference>
<evidence type="ECO:0000256" key="3">
    <source>
        <dbReference type="ARBA" id="ARBA00022670"/>
    </source>
</evidence>
<sequence>MKKMIAFSLIAGLVASTGCTTKPVQDASKTPAINLANLDTTVSPGSDFYQYACGGWIKQNPLKPEYARYGSFDKLREDNQKQLKDLIESLQANKSEAGSVAWKIGTFYAMGLDSAKLNADGINPVKDQLAAIEAVTGKKEISAMIATMHKEGMSPYFQLYVGADEKNSSMNIVQLYQSGLSMGDRDYYLLEETKTIREAFKSYVTQLFTLAGYSADQSKLATEAVMKIETGIANVSFTREDLRDSQKNYNKMSLAAFKSAYDVLDWDTYFGGLGLKDIPEIDAKQASFYKGLSDLMKRTSVDEQKYYLAFNLLNEAASYLNDDFYAAKFNFYGKTMSGKQEQQPRWKRALETTNSALSEAVGQLYVEKYFPPVAKEKMLTLVGNLQKALGQRINGLQWMSDATKVKAQEKLAAFTVKIGYPDKWRDYSKLEIKEDSYWANVVRSNIFDTEYYLADAGKPVDKARWHMSPQTVNAYYNPTTNEICFPAAILQPPFFNLDADDAVNYGAIGVVIGHEMTHGFDDQGRNYDKDGNLQDWWTAEDSKRFTERADVLVKQYDNILVLDSVHANGRFTLGENIADQGGLLVSYEALKSSFQGKEPAAIDGFTATQRFYLGYAALWGQNIRNEEILRLTKIDPHSLGKWRVNAALRNVDDFYKAFNITENDAMFMKPEERVVIW</sequence>
<reference evidence="11" key="1">
    <citation type="submission" date="2017-02" db="EMBL/GenBank/DDBJ databases">
        <authorList>
            <person name="Varghese N."/>
            <person name="Submissions S."/>
        </authorList>
    </citation>
    <scope>NUCLEOTIDE SEQUENCE [LARGE SCALE GENOMIC DNA]</scope>
    <source>
        <strain evidence="11">DSM 24967</strain>
    </source>
</reference>
<dbReference type="InterPro" id="IPR008753">
    <property type="entry name" value="Peptidase_M13_N"/>
</dbReference>
<keyword evidence="4" id="KW-0479">Metal-binding</keyword>
<dbReference type="GO" id="GO:0005886">
    <property type="term" value="C:plasma membrane"/>
    <property type="evidence" value="ECO:0007669"/>
    <property type="project" value="TreeGrafter"/>
</dbReference>
<dbReference type="Gene3D" id="1.10.1380.10">
    <property type="entry name" value="Neutral endopeptidase , domain2"/>
    <property type="match status" value="1"/>
</dbReference>
<feature type="domain" description="Peptidase M13 C-terminal" evidence="8">
    <location>
        <begin position="473"/>
        <end position="674"/>
    </location>
</feature>
<keyword evidence="3" id="KW-0645">Protease</keyword>
<evidence type="ECO:0000256" key="2">
    <source>
        <dbReference type="ARBA" id="ARBA00007357"/>
    </source>
</evidence>
<dbReference type="SUPFAM" id="SSF55486">
    <property type="entry name" value="Metalloproteases ('zincins'), catalytic domain"/>
    <property type="match status" value="1"/>
</dbReference>
<dbReference type="EMBL" id="FUYQ01000001">
    <property type="protein sequence ID" value="SKB26777.1"/>
    <property type="molecule type" value="Genomic_DNA"/>
</dbReference>
<keyword evidence="7" id="KW-0482">Metalloprotease</keyword>
<protein>
    <submittedName>
        <fullName evidence="10">Putative endopeptidase</fullName>
    </submittedName>
</protein>
<proteinExistence type="inferred from homology"/>
<keyword evidence="11" id="KW-1185">Reference proteome</keyword>
<dbReference type="RefSeq" id="WP_079681947.1">
    <property type="nucleotide sequence ID" value="NZ_FUYQ01000001.1"/>
</dbReference>
<dbReference type="PROSITE" id="PS51885">
    <property type="entry name" value="NEPRILYSIN"/>
    <property type="match status" value="1"/>
</dbReference>